<feature type="compositionally biased region" description="Low complexity" evidence="1">
    <location>
        <begin position="80"/>
        <end position="93"/>
    </location>
</feature>
<feature type="region of interest" description="Disordered" evidence="1">
    <location>
        <begin position="1"/>
        <end position="152"/>
    </location>
</feature>
<proteinExistence type="predicted"/>
<reference evidence="2 3" key="1">
    <citation type="submission" date="2016-06" db="EMBL/GenBank/DDBJ databases">
        <title>Evolution of pathogenesis and genome organization in the Tremellales.</title>
        <authorList>
            <person name="Cuomo C."/>
            <person name="Litvintseva A."/>
            <person name="Heitman J."/>
            <person name="Chen Y."/>
            <person name="Sun S."/>
            <person name="Springer D."/>
            <person name="Dromer F."/>
            <person name="Young S."/>
            <person name="Zeng Q."/>
            <person name="Chapman S."/>
            <person name="Gujja S."/>
            <person name="Saif S."/>
            <person name="Birren B."/>
        </authorList>
    </citation>
    <scope>NUCLEOTIDE SEQUENCE [LARGE SCALE GENOMIC DNA]</scope>
    <source>
        <strain evidence="2 3">CBS 6273</strain>
    </source>
</reference>
<gene>
    <name evidence="2" type="ORF">I350_00922</name>
</gene>
<evidence type="ECO:0000256" key="1">
    <source>
        <dbReference type="SAM" id="MobiDB-lite"/>
    </source>
</evidence>
<dbReference type="AlphaFoldDB" id="A0A1E3KGN9"/>
<protein>
    <submittedName>
        <fullName evidence="2">Uncharacterized protein</fullName>
    </submittedName>
</protein>
<dbReference type="EMBL" id="MEKH01000001">
    <property type="protein sequence ID" value="ODO12136.1"/>
    <property type="molecule type" value="Genomic_DNA"/>
</dbReference>
<dbReference type="OrthoDB" id="10572623at2759"/>
<evidence type="ECO:0000313" key="2">
    <source>
        <dbReference type="EMBL" id="ODO12136.1"/>
    </source>
</evidence>
<feature type="region of interest" description="Disordered" evidence="1">
    <location>
        <begin position="218"/>
        <end position="247"/>
    </location>
</feature>
<comment type="caution">
    <text evidence="2">The sequence shown here is derived from an EMBL/GenBank/DDBJ whole genome shotgun (WGS) entry which is preliminary data.</text>
</comment>
<sequence>MDYRPYTRDDSRPATDVNNTRTSWINGVPYVTPPGEPQLIIGNTISTGSVGDWNSHFDSARPAREGAGERTQDSRVAQRSGQSGQQQDDNGGSMTVWDATSHPHPSASRPRQHEVPHEHHDGITFEHESAQSDDNPRENIHPDDAHATSTREAHLKAVSIACRNADEANSRVFEIATSMSDYASDMHPEGARRYQALLDSLDQLEECLIEERKAWNKAEDWSDDESEQNSVAGDELSAWEEVGAEDV</sequence>
<name>A0A1E3KGN9_9TREE</name>
<evidence type="ECO:0000313" key="3">
    <source>
        <dbReference type="Proteomes" id="UP000095149"/>
    </source>
</evidence>
<feature type="compositionally biased region" description="Basic and acidic residues" evidence="1">
    <location>
        <begin position="111"/>
        <end position="152"/>
    </location>
</feature>
<feature type="compositionally biased region" description="Basic and acidic residues" evidence="1">
    <location>
        <begin position="58"/>
        <end position="73"/>
    </location>
</feature>
<dbReference type="Proteomes" id="UP000095149">
    <property type="component" value="Unassembled WGS sequence"/>
</dbReference>
<feature type="compositionally biased region" description="Polar residues" evidence="1">
    <location>
        <begin position="16"/>
        <end position="25"/>
    </location>
</feature>
<feature type="compositionally biased region" description="Basic and acidic residues" evidence="1">
    <location>
        <begin position="1"/>
        <end position="13"/>
    </location>
</feature>
<accession>A0A1E3KGN9</accession>
<organism evidence="2 3">
    <name type="scientific">Cryptococcus amylolentus CBS 6273</name>
    <dbReference type="NCBI Taxonomy" id="1296118"/>
    <lineage>
        <taxon>Eukaryota</taxon>
        <taxon>Fungi</taxon>
        <taxon>Dikarya</taxon>
        <taxon>Basidiomycota</taxon>
        <taxon>Agaricomycotina</taxon>
        <taxon>Tremellomycetes</taxon>
        <taxon>Tremellales</taxon>
        <taxon>Cryptococcaceae</taxon>
        <taxon>Cryptococcus</taxon>
    </lineage>
</organism>